<evidence type="ECO:0000259" key="1">
    <source>
        <dbReference type="Pfam" id="PF19313"/>
    </source>
</evidence>
<dbReference type="Proteomes" id="UP000222163">
    <property type="component" value="Unassembled WGS sequence"/>
</dbReference>
<dbReference type="SUPFAM" id="SSF49344">
    <property type="entry name" value="CBD9-like"/>
    <property type="match status" value="1"/>
</dbReference>
<comment type="caution">
    <text evidence="3">The sequence shown here is derived from an EMBL/GenBank/DDBJ whole genome shotgun (WGS) entry which is preliminary data.</text>
</comment>
<gene>
    <name evidence="3" type="ORF">CSC81_15465</name>
    <name evidence="2" type="ORF">Q8W23_09575</name>
</gene>
<proteinExistence type="predicted"/>
<evidence type="ECO:0000313" key="4">
    <source>
        <dbReference type="Proteomes" id="UP000222163"/>
    </source>
</evidence>
<accession>A0A2G1BQZ2</accession>
<evidence type="ECO:0000313" key="2">
    <source>
        <dbReference type="EMBL" id="MDP2541719.1"/>
    </source>
</evidence>
<reference evidence="3 4" key="1">
    <citation type="journal article" date="2016" name="Nat. Commun.">
        <title>Microbial interactions lead to rapid micro-scale successions on model marine particles.</title>
        <authorList>
            <person name="Datta M.S."/>
            <person name="Sliwerska E."/>
            <person name="Gore J."/>
            <person name="Polz M.F."/>
            <person name="Cordero O.X."/>
        </authorList>
    </citation>
    <scope>NUCLEOTIDE SEQUENCE [LARGE SCALE GENOMIC DNA]</scope>
    <source>
        <strain evidence="3 4">4G03</strain>
    </source>
</reference>
<feature type="domain" description="DUF5916" evidence="1">
    <location>
        <begin position="239"/>
        <end position="340"/>
    </location>
</feature>
<dbReference type="Pfam" id="PF19313">
    <property type="entry name" value="DUF5916"/>
    <property type="match status" value="1"/>
</dbReference>
<organism evidence="3 4">
    <name type="scientific">Tenacibaculum discolor</name>
    <dbReference type="NCBI Taxonomy" id="361581"/>
    <lineage>
        <taxon>Bacteria</taxon>
        <taxon>Pseudomonadati</taxon>
        <taxon>Bacteroidota</taxon>
        <taxon>Flavobacteriia</taxon>
        <taxon>Flavobacteriales</taxon>
        <taxon>Flavobacteriaceae</taxon>
        <taxon>Tenacibaculum</taxon>
    </lineage>
</organism>
<dbReference type="Gene3D" id="2.60.40.1190">
    <property type="match status" value="1"/>
</dbReference>
<dbReference type="Proteomes" id="UP001242342">
    <property type="component" value="Unassembled WGS sequence"/>
</dbReference>
<reference evidence="2 5" key="3">
    <citation type="submission" date="2023-07" db="EMBL/GenBank/DDBJ databases">
        <title>Genome content predicts the carbon catabolic preferences of heterotrophic bacteria.</title>
        <authorList>
            <person name="Gralka M."/>
        </authorList>
    </citation>
    <scope>NUCLEOTIDE SEQUENCE [LARGE SCALE GENOMIC DNA]</scope>
    <source>
        <strain evidence="2 5">4G03</strain>
    </source>
</reference>
<dbReference type="RefSeq" id="WP_099216645.1">
    <property type="nucleotide sequence ID" value="NZ_JAUYVU010000007.1"/>
</dbReference>
<evidence type="ECO:0000313" key="3">
    <source>
        <dbReference type="EMBL" id="PHN96269.1"/>
    </source>
</evidence>
<dbReference type="EMBL" id="PDUU01000020">
    <property type="protein sequence ID" value="PHN96269.1"/>
    <property type="molecule type" value="Genomic_DNA"/>
</dbReference>
<dbReference type="AlphaFoldDB" id="A0A2G1BQZ2"/>
<keyword evidence="5" id="KW-1185">Reference proteome</keyword>
<reference evidence="3" key="2">
    <citation type="submission" date="2017-10" db="EMBL/GenBank/DDBJ databases">
        <authorList>
            <person name="Enke T.N."/>
            <person name="Cordero O.X."/>
        </authorList>
    </citation>
    <scope>NUCLEOTIDE SEQUENCE</scope>
    <source>
        <strain evidence="3">4G03</strain>
    </source>
</reference>
<evidence type="ECO:0000313" key="5">
    <source>
        <dbReference type="Proteomes" id="UP001242342"/>
    </source>
</evidence>
<dbReference type="CDD" id="cd09618">
    <property type="entry name" value="CBM9_like_2"/>
    <property type="match status" value="1"/>
</dbReference>
<protein>
    <submittedName>
        <fullName evidence="2">DUF5916 domain-containing protein</fullName>
    </submittedName>
</protein>
<name>A0A2G1BQZ2_9FLAO</name>
<sequence>MKKVVFFLMLFFEVFYIQAQSKVETSKIIFSDSDIQLDGKLDEPIWNKLIPEGEFLNYIPNNGDLASNETEVKMFHNGKKLYISAVYQDITNDVQIGSLKRDDIGTSGADSDSFAIILDTYNQQQSGYFFIVNMGGALVDALVSRNGDGFKVSTSWNTVWNAKTSVKGNLKIFEIEIPLKALGYKVDSAEWGVMFHTRNIKLNEWTTSTLIDRNYKQFDLRFDKVFEVENLSKNKPSKFVVTPSVTMNYSKDVINDVEDTMVKPSLDIQFNISSSLKLDATINPDFSQIDVDRQVTNLSRFSIFFPERRNFFLENSDLFTSLGVSGVNPFYSRRIGSDSEISFGLKLSGNITKKTRLGILNVATKAKNDNPAQNYGVFVVQQQLSKLFTATGYLINRQETEGFSFMDDYNRITGVNLNYQSKNNRWTGLANFAGSLTSNVSGNNKFYNTEVWYNNINVSGYAGIRKVEKNYITDVGFVPRLYNHDAILNEVIREGYTQTSGRISLTKFYKNSKTFDNHRYLNLSNDTYWDDQGDVSQSTTVLNNDLVFKDQSFLYGGFRHEYVNLKYAFDPLNNGKAITAGKYKYFDAGFGYASADNKKFQYSGNISYGSYYSGYKNGVSVNAQYRLMPLARLQVRYERNRINLKELGRETFHLARFTGEIFFSNRLNWTTYVQYNTQFDNFNINSRLQWEYKPLSYIYVVVSDNYNQDISRKNWGIALKANYRFDF</sequence>
<dbReference type="InterPro" id="IPR045670">
    <property type="entry name" value="DUF5916"/>
</dbReference>
<dbReference type="EMBL" id="JAUYVU010000007">
    <property type="protein sequence ID" value="MDP2541719.1"/>
    <property type="molecule type" value="Genomic_DNA"/>
</dbReference>